<evidence type="ECO:0000313" key="8">
    <source>
        <dbReference type="Proteomes" id="UP000287394"/>
    </source>
</evidence>
<evidence type="ECO:0000313" key="7">
    <source>
        <dbReference type="EMBL" id="BDI32192.1"/>
    </source>
</evidence>
<keyword evidence="2 6" id="KW-0805">Transcription regulation</keyword>
<dbReference type="InterPro" id="IPR013325">
    <property type="entry name" value="RNA_pol_sigma_r2"/>
</dbReference>
<dbReference type="GO" id="GO:0016987">
    <property type="term" value="F:sigma factor activity"/>
    <property type="evidence" value="ECO:0007669"/>
    <property type="project" value="UniProtKB-KW"/>
</dbReference>
<keyword evidence="3 6" id="KW-0731">Sigma factor</keyword>
<dbReference type="GO" id="GO:0006950">
    <property type="term" value="P:response to stress"/>
    <property type="evidence" value="ECO:0007669"/>
    <property type="project" value="UniProtKB-ARBA"/>
</dbReference>
<dbReference type="Pfam" id="PF08281">
    <property type="entry name" value="Sigma70_r4_2"/>
    <property type="match status" value="1"/>
</dbReference>
<dbReference type="GO" id="GO:0003677">
    <property type="term" value="F:DNA binding"/>
    <property type="evidence" value="ECO:0007669"/>
    <property type="project" value="UniProtKB-KW"/>
</dbReference>
<evidence type="ECO:0000256" key="1">
    <source>
        <dbReference type="ARBA" id="ARBA00010641"/>
    </source>
</evidence>
<proteinExistence type="inferred from homology"/>
<dbReference type="NCBIfam" id="TIGR02937">
    <property type="entry name" value="sigma70-ECF"/>
    <property type="match status" value="1"/>
</dbReference>
<dbReference type="OrthoDB" id="9803470at2"/>
<dbReference type="InterPro" id="IPR000838">
    <property type="entry name" value="RNA_pol_sigma70_ECF_CS"/>
</dbReference>
<name>A0A402CXT6_9BACT</name>
<protein>
    <recommendedName>
        <fullName evidence="6">RNA polymerase sigma factor</fullName>
    </recommendedName>
</protein>
<evidence type="ECO:0000256" key="5">
    <source>
        <dbReference type="ARBA" id="ARBA00023163"/>
    </source>
</evidence>
<organism evidence="7 8">
    <name type="scientific">Capsulimonas corticalis</name>
    <dbReference type="NCBI Taxonomy" id="2219043"/>
    <lineage>
        <taxon>Bacteria</taxon>
        <taxon>Bacillati</taxon>
        <taxon>Armatimonadota</taxon>
        <taxon>Armatimonadia</taxon>
        <taxon>Capsulimonadales</taxon>
        <taxon>Capsulimonadaceae</taxon>
        <taxon>Capsulimonas</taxon>
    </lineage>
</organism>
<evidence type="ECO:0000256" key="2">
    <source>
        <dbReference type="ARBA" id="ARBA00023015"/>
    </source>
</evidence>
<dbReference type="InterPro" id="IPR007627">
    <property type="entry name" value="RNA_pol_sigma70_r2"/>
</dbReference>
<evidence type="ECO:0000256" key="3">
    <source>
        <dbReference type="ARBA" id="ARBA00023082"/>
    </source>
</evidence>
<reference evidence="7 8" key="1">
    <citation type="journal article" date="2019" name="Int. J. Syst. Evol. Microbiol.">
        <title>Capsulimonas corticalis gen. nov., sp. nov., an aerobic capsulated bacterium, of a novel bacterial order, Capsulimonadales ord. nov., of the class Armatimonadia of the phylum Armatimonadetes.</title>
        <authorList>
            <person name="Li J."/>
            <person name="Kudo C."/>
            <person name="Tonouchi A."/>
        </authorList>
    </citation>
    <scope>NUCLEOTIDE SEQUENCE [LARGE SCALE GENOMIC DNA]</scope>
    <source>
        <strain evidence="7 8">AX-7</strain>
    </source>
</reference>
<gene>
    <name evidence="7" type="ORF">CCAX7_42430</name>
</gene>
<dbReference type="Gene3D" id="1.10.1740.10">
    <property type="match status" value="1"/>
</dbReference>
<dbReference type="Proteomes" id="UP000287394">
    <property type="component" value="Chromosome"/>
</dbReference>
<keyword evidence="4 6" id="KW-0238">DNA-binding</keyword>
<dbReference type="InterPro" id="IPR013324">
    <property type="entry name" value="RNA_pol_sigma_r3/r4-like"/>
</dbReference>
<dbReference type="KEGG" id="ccot:CCAX7_42430"/>
<dbReference type="PANTHER" id="PTHR43133">
    <property type="entry name" value="RNA POLYMERASE ECF-TYPE SIGMA FACTO"/>
    <property type="match status" value="1"/>
</dbReference>
<dbReference type="SUPFAM" id="SSF88659">
    <property type="entry name" value="Sigma3 and sigma4 domains of RNA polymerase sigma factors"/>
    <property type="match status" value="1"/>
</dbReference>
<dbReference type="PANTHER" id="PTHR43133:SF59">
    <property type="entry name" value="ECF RNA POLYMERASE SIGMA FACTOR SIGR"/>
    <property type="match status" value="1"/>
</dbReference>
<dbReference type="InterPro" id="IPR013249">
    <property type="entry name" value="RNA_pol_sigma70_r4_t2"/>
</dbReference>
<keyword evidence="8" id="KW-1185">Reference proteome</keyword>
<dbReference type="AlphaFoldDB" id="A0A402CXT6"/>
<dbReference type="PROSITE" id="PS01063">
    <property type="entry name" value="SIGMA70_ECF"/>
    <property type="match status" value="1"/>
</dbReference>
<dbReference type="GO" id="GO:0006352">
    <property type="term" value="P:DNA-templated transcription initiation"/>
    <property type="evidence" value="ECO:0007669"/>
    <property type="project" value="InterPro"/>
</dbReference>
<dbReference type="CDD" id="cd06171">
    <property type="entry name" value="Sigma70_r4"/>
    <property type="match status" value="1"/>
</dbReference>
<dbReference type="InterPro" id="IPR039425">
    <property type="entry name" value="RNA_pol_sigma-70-like"/>
</dbReference>
<evidence type="ECO:0000256" key="4">
    <source>
        <dbReference type="ARBA" id="ARBA00023125"/>
    </source>
</evidence>
<accession>A0A402CXT6</accession>
<dbReference type="Gene3D" id="1.10.10.10">
    <property type="entry name" value="Winged helix-like DNA-binding domain superfamily/Winged helix DNA-binding domain"/>
    <property type="match status" value="1"/>
</dbReference>
<dbReference type="SUPFAM" id="SSF88946">
    <property type="entry name" value="Sigma2 domain of RNA polymerase sigma factors"/>
    <property type="match status" value="1"/>
</dbReference>
<evidence type="ECO:0000256" key="6">
    <source>
        <dbReference type="RuleBase" id="RU000716"/>
    </source>
</evidence>
<dbReference type="EMBL" id="AP025739">
    <property type="protein sequence ID" value="BDI32192.1"/>
    <property type="molecule type" value="Genomic_DNA"/>
</dbReference>
<dbReference type="Pfam" id="PF04542">
    <property type="entry name" value="Sigma70_r2"/>
    <property type="match status" value="1"/>
</dbReference>
<sequence length="207" mass="23690">MSDVTTQATLDNDAAPIASTDADLFEQEMNPHLDALYRNAMRLTGNANDAEDLLQDTYLRAFRFFHQYQLGTNAKAWLFRIMNTVFLNEYRKKARQGETISYDGLEDFYLYNRLTDDLASGDRPEIENPQKAVLEKLDIEVIQRAIDALPIEFRETVALATLEEMSYQEIADALDIPVGTVRSRLSRGRKLLQKALWAYLNGEETRG</sequence>
<dbReference type="InterPro" id="IPR014284">
    <property type="entry name" value="RNA_pol_sigma-70_dom"/>
</dbReference>
<keyword evidence="5 6" id="KW-0804">Transcription</keyword>
<dbReference type="InterPro" id="IPR036388">
    <property type="entry name" value="WH-like_DNA-bd_sf"/>
</dbReference>
<comment type="similarity">
    <text evidence="1 6">Belongs to the sigma-70 factor family. ECF subfamily.</text>
</comment>